<evidence type="ECO:0000313" key="9">
    <source>
        <dbReference type="EMBL" id="KAJ3684173.1"/>
    </source>
</evidence>
<gene>
    <name evidence="9" type="ORF">LUZ61_013337</name>
</gene>
<comment type="caution">
    <text evidence="9">The sequence shown here is derived from an EMBL/GenBank/DDBJ whole genome shotgun (WGS) entry which is preliminary data.</text>
</comment>
<dbReference type="SUPFAM" id="SSF56672">
    <property type="entry name" value="DNA/RNA polymerases"/>
    <property type="match status" value="1"/>
</dbReference>
<evidence type="ECO:0000259" key="7">
    <source>
        <dbReference type="PROSITE" id="PS50158"/>
    </source>
</evidence>
<dbReference type="InterPro" id="IPR039537">
    <property type="entry name" value="Retrotran_Ty1/copia-like"/>
</dbReference>
<dbReference type="Pfam" id="PF22936">
    <property type="entry name" value="Pol_BBD"/>
    <property type="match status" value="1"/>
</dbReference>
<feature type="region of interest" description="Disordered" evidence="6">
    <location>
        <begin position="951"/>
        <end position="986"/>
    </location>
</feature>
<dbReference type="PROSITE" id="PS50158">
    <property type="entry name" value="ZF_CCHC"/>
    <property type="match status" value="1"/>
</dbReference>
<dbReference type="SUPFAM" id="SSF53098">
    <property type="entry name" value="Ribonuclease H-like"/>
    <property type="match status" value="1"/>
</dbReference>
<dbReference type="Pfam" id="PF25597">
    <property type="entry name" value="SH3_retrovirus"/>
    <property type="match status" value="1"/>
</dbReference>
<sequence>MSGSQVQHLWVINMHNQSKTHSVHGQLTRLATGRDWFAVEAQFLPSHGHKLLTATTPLLGHATVLSCLCLTHAKFDIRLEVPLLKRAVIILEEACTRDIGTRLLNPISHVEELSLILKNDKYPISRRILFEPGEDVPNFPYMKHLYVNLSFHEHNIETLIMMLHNCPALQSLKLVYKSLVECLVQMATRNPNISFQYPILTKTNYDQWSLRMKAIIGAHGLWNIVENGVEEPEDETRLTIAELNALQKKRSGDQCALSIIHQGLDDDMFEKIANETSSKDAWEILRNSVVGVDKVKKVRLQTLRAEFETIMMKQSESVGDYFTRILAIVNQMKRLGEKMEDVRVVEKILRSLNSKFSHVVVAIEESKDTESMTIDELNGSLIAHEERMKRIQQESLDEALQAKATINEDKAMYAQHNHQGRGGRFGGRGSGRGRGRGRDNNYQERQQPNEFQQNSRGRGRGRGRGGRGYRPDVDCYNCGRHGHYARDCRLPKKLEENTNFVTEETKDDGVLMMAHDDTTPDSDTVWYLDTGASNHMSGHKHLFKEMQEIKDGHVSFGDASKIQVKGRGKIKFYHNGKESTIENVYYVPDMKSNILSVGQLMEKCYSVFMKNRVMFLKDKRNRLIARVKMAQNRTYKLNLRNVQETCLKINMTDKASLWHLRFGHLSRDGLKELAKKDMVHGLPDIDYPKQFCEGCVLGKQARSSFPRSAEYRAKRILELIHTDICGPITPKSFGEKRYFITFIDDYTRKTWVYFLKEKSEALEVFKKFKTMVEKRTGHYIKALRSDRGGEYVSTAFTNFCDEHGIRRFLTAPYSPQQNGVAERKNRTILDMVRSMLKTKNMPKEFWAEAVRCAVYVQNRCPHAKLMDQTPQEAWSGIKPTVSHLKVFGSVAYAHVPDQRRTKLDDKSKKYIFIGYDEKTKAFRLFDPIEKKVIISRDVQVNEEIAWDWNNQKEMANEKEEPSTSTPTTTNTSNESSGDEDEPRQPRTRNLQDLYESTPEVHLVCLLADSENITFEEAVRDKKWKAAMDEEIAAIEKNDTWKLVELPEGSQPIGVKWVYKKKMNAEGKIERYKARLVAKGYRQKAGIDYDEVFAPVARMETIRLLISLAAQFKWPIYQMDVKSAFLNGVLEEEVYVEQPPGYMKAGKETQVLKLKKALYGLKQAPRAWNSRIDTYLKKNKFKQCPYEHALYVKEKEGNLLYVALYVDDLIFMGNNEKMIKEFKEVMTREFEMTDLGLMKYFLGLEVRQENAGIFVSQEAYAKEILKKYKMDECNPVSTPMELGAKLSKFEGGDRVDASKYRSLVESLRYLTCTRPDIAYSVGVVSRFMEEPKYSHWKAIKRILRYIKGTEAFGLFYSNSEEYKLTGYSDSDWCGDIDDRKSTSGYVFYMANTAFTWASKKQPIVTLSTCEAEYVAASWCVAHTIWLRNLLRELKLPQHEATEIQVDNKSAIELAKNPVHHERSKHIDVRFHFIREHIKNGEVQMRHVASRDQAADIFTKALPTELFNNYKMKIGMKDGRDLSLREEFVNVNSN</sequence>
<feature type="compositionally biased region" description="Basic residues" evidence="6">
    <location>
        <begin position="457"/>
        <end position="467"/>
    </location>
</feature>
<dbReference type="PANTHER" id="PTHR42648">
    <property type="entry name" value="TRANSPOSASE, PUTATIVE-RELATED"/>
    <property type="match status" value="1"/>
</dbReference>
<dbReference type="SMART" id="SM00343">
    <property type="entry name" value="ZnF_C2HC"/>
    <property type="match status" value="1"/>
</dbReference>
<dbReference type="Pfam" id="PF00098">
    <property type="entry name" value="zf-CCHC"/>
    <property type="match status" value="1"/>
</dbReference>
<keyword evidence="4" id="KW-0378">Hydrolase</keyword>
<evidence type="ECO:0000256" key="1">
    <source>
        <dbReference type="ARBA" id="ARBA00022670"/>
    </source>
</evidence>
<dbReference type="InterPro" id="IPR025724">
    <property type="entry name" value="GAG-pre-integrase_dom"/>
</dbReference>
<dbReference type="Gene3D" id="4.10.60.10">
    <property type="entry name" value="Zinc finger, CCHC-type"/>
    <property type="match status" value="1"/>
</dbReference>
<dbReference type="GO" id="GO:0015074">
    <property type="term" value="P:DNA integration"/>
    <property type="evidence" value="ECO:0007669"/>
    <property type="project" value="InterPro"/>
</dbReference>
<dbReference type="Proteomes" id="UP001210211">
    <property type="component" value="Unassembled WGS sequence"/>
</dbReference>
<evidence type="ECO:0000256" key="4">
    <source>
        <dbReference type="ARBA" id="ARBA00022801"/>
    </source>
</evidence>
<dbReference type="EMBL" id="JAMRDG010000002">
    <property type="protein sequence ID" value="KAJ3684173.1"/>
    <property type="molecule type" value="Genomic_DNA"/>
</dbReference>
<keyword evidence="5" id="KW-0863">Zinc-finger</keyword>
<dbReference type="SUPFAM" id="SSF57756">
    <property type="entry name" value="Retrovirus zinc finger-like domains"/>
    <property type="match status" value="1"/>
</dbReference>
<feature type="compositionally biased region" description="Gly residues" evidence="6">
    <location>
        <begin position="420"/>
        <end position="432"/>
    </location>
</feature>
<keyword evidence="10" id="KW-1185">Reference proteome</keyword>
<proteinExistence type="predicted"/>
<feature type="compositionally biased region" description="Low complexity" evidence="6">
    <location>
        <begin position="962"/>
        <end position="975"/>
    </location>
</feature>
<dbReference type="GO" id="GO:0006508">
    <property type="term" value="P:proteolysis"/>
    <property type="evidence" value="ECO:0007669"/>
    <property type="project" value="UniProtKB-KW"/>
</dbReference>
<dbReference type="CDD" id="cd09272">
    <property type="entry name" value="RNase_HI_RT_Ty1"/>
    <property type="match status" value="1"/>
</dbReference>
<dbReference type="Pfam" id="PF14223">
    <property type="entry name" value="Retrotran_gag_2"/>
    <property type="match status" value="1"/>
</dbReference>
<keyword evidence="1" id="KW-0645">Protease</keyword>
<dbReference type="Pfam" id="PF13976">
    <property type="entry name" value="gag_pre-integrs"/>
    <property type="match status" value="1"/>
</dbReference>
<feature type="domain" description="Integrase catalytic" evidence="8">
    <location>
        <begin position="702"/>
        <end position="878"/>
    </location>
</feature>
<evidence type="ECO:0000259" key="8">
    <source>
        <dbReference type="PROSITE" id="PS50994"/>
    </source>
</evidence>
<dbReference type="InterPro" id="IPR013103">
    <property type="entry name" value="RVT_2"/>
</dbReference>
<dbReference type="Pfam" id="PF07727">
    <property type="entry name" value="RVT_2"/>
    <property type="match status" value="1"/>
</dbReference>
<keyword evidence="5" id="KW-0862">Zinc</keyword>
<protein>
    <recommendedName>
        <fullName evidence="11">Polyprotein</fullName>
    </recommendedName>
</protein>
<dbReference type="InterPro" id="IPR036875">
    <property type="entry name" value="Znf_CCHC_sf"/>
</dbReference>
<feature type="compositionally biased region" description="Polar residues" evidence="6">
    <location>
        <begin position="443"/>
        <end position="455"/>
    </location>
</feature>
<dbReference type="InterPro" id="IPR043502">
    <property type="entry name" value="DNA/RNA_pol_sf"/>
</dbReference>
<evidence type="ECO:0000256" key="6">
    <source>
        <dbReference type="SAM" id="MobiDB-lite"/>
    </source>
</evidence>
<dbReference type="InterPro" id="IPR054722">
    <property type="entry name" value="PolX-like_BBD"/>
</dbReference>
<name>A0AAD5Z0N9_9POAL</name>
<dbReference type="InterPro" id="IPR057670">
    <property type="entry name" value="SH3_retrovirus"/>
</dbReference>
<feature type="domain" description="CCHC-type" evidence="7">
    <location>
        <begin position="475"/>
        <end position="489"/>
    </location>
</feature>
<dbReference type="InterPro" id="IPR001584">
    <property type="entry name" value="Integrase_cat-core"/>
</dbReference>
<organism evidence="9 10">
    <name type="scientific">Rhynchospora tenuis</name>
    <dbReference type="NCBI Taxonomy" id="198213"/>
    <lineage>
        <taxon>Eukaryota</taxon>
        <taxon>Viridiplantae</taxon>
        <taxon>Streptophyta</taxon>
        <taxon>Embryophyta</taxon>
        <taxon>Tracheophyta</taxon>
        <taxon>Spermatophyta</taxon>
        <taxon>Magnoliopsida</taxon>
        <taxon>Liliopsida</taxon>
        <taxon>Poales</taxon>
        <taxon>Cyperaceae</taxon>
        <taxon>Cyperoideae</taxon>
        <taxon>Rhynchosporeae</taxon>
        <taxon>Rhynchospora</taxon>
    </lineage>
</organism>
<evidence type="ECO:0000256" key="2">
    <source>
        <dbReference type="ARBA" id="ARBA00022723"/>
    </source>
</evidence>
<evidence type="ECO:0008006" key="11">
    <source>
        <dbReference type="Google" id="ProtNLM"/>
    </source>
</evidence>
<evidence type="ECO:0000256" key="3">
    <source>
        <dbReference type="ARBA" id="ARBA00022750"/>
    </source>
</evidence>
<dbReference type="GO" id="GO:0008270">
    <property type="term" value="F:zinc ion binding"/>
    <property type="evidence" value="ECO:0007669"/>
    <property type="project" value="UniProtKB-KW"/>
</dbReference>
<dbReference type="PANTHER" id="PTHR42648:SF18">
    <property type="entry name" value="RETROTRANSPOSON, UNCLASSIFIED-LIKE PROTEIN"/>
    <property type="match status" value="1"/>
</dbReference>
<dbReference type="Gene3D" id="3.30.420.10">
    <property type="entry name" value="Ribonuclease H-like superfamily/Ribonuclease H"/>
    <property type="match status" value="1"/>
</dbReference>
<evidence type="ECO:0000256" key="5">
    <source>
        <dbReference type="PROSITE-ProRule" id="PRU00047"/>
    </source>
</evidence>
<dbReference type="InterPro" id="IPR001878">
    <property type="entry name" value="Znf_CCHC"/>
</dbReference>
<feature type="region of interest" description="Disordered" evidence="6">
    <location>
        <begin position="414"/>
        <end position="471"/>
    </location>
</feature>
<evidence type="ECO:0000313" key="10">
    <source>
        <dbReference type="Proteomes" id="UP001210211"/>
    </source>
</evidence>
<dbReference type="GO" id="GO:0004190">
    <property type="term" value="F:aspartic-type endopeptidase activity"/>
    <property type="evidence" value="ECO:0007669"/>
    <property type="project" value="UniProtKB-KW"/>
</dbReference>
<dbReference type="InterPro" id="IPR012337">
    <property type="entry name" value="RNaseH-like_sf"/>
</dbReference>
<dbReference type="Pfam" id="PF00665">
    <property type="entry name" value="rve"/>
    <property type="match status" value="1"/>
</dbReference>
<keyword evidence="3" id="KW-0064">Aspartyl protease</keyword>
<keyword evidence="2" id="KW-0479">Metal-binding</keyword>
<dbReference type="GO" id="GO:0003676">
    <property type="term" value="F:nucleic acid binding"/>
    <property type="evidence" value="ECO:0007669"/>
    <property type="project" value="InterPro"/>
</dbReference>
<reference evidence="9 10" key="1">
    <citation type="journal article" date="2022" name="Cell">
        <title>Repeat-based holocentromeres influence genome architecture and karyotype evolution.</title>
        <authorList>
            <person name="Hofstatter P.G."/>
            <person name="Thangavel G."/>
            <person name="Lux T."/>
            <person name="Neumann P."/>
            <person name="Vondrak T."/>
            <person name="Novak P."/>
            <person name="Zhang M."/>
            <person name="Costa L."/>
            <person name="Castellani M."/>
            <person name="Scott A."/>
            <person name="Toegelov H."/>
            <person name="Fuchs J."/>
            <person name="Mata-Sucre Y."/>
            <person name="Dias Y."/>
            <person name="Vanzela A.L.L."/>
            <person name="Huettel B."/>
            <person name="Almeida C.C.S."/>
            <person name="Simkova H."/>
            <person name="Souza G."/>
            <person name="Pedrosa-Harand A."/>
            <person name="Macas J."/>
            <person name="Mayer K.F.X."/>
            <person name="Houben A."/>
            <person name="Marques A."/>
        </authorList>
    </citation>
    <scope>NUCLEOTIDE SEQUENCE [LARGE SCALE GENOMIC DNA]</scope>
    <source>
        <strain evidence="9">RhyTen1mFocal</strain>
    </source>
</reference>
<accession>A0AAD5Z0N9</accession>
<dbReference type="InterPro" id="IPR036397">
    <property type="entry name" value="RNaseH_sf"/>
</dbReference>
<dbReference type="PROSITE" id="PS50994">
    <property type="entry name" value="INTEGRASE"/>
    <property type="match status" value="1"/>
</dbReference>